<dbReference type="Proteomes" id="UP000461010">
    <property type="component" value="Unassembled WGS sequence"/>
</dbReference>
<protein>
    <recommendedName>
        <fullName evidence="4">SHOCT domain-containing protein</fullName>
    </recommendedName>
</protein>
<keyword evidence="3" id="KW-1185">Reference proteome</keyword>
<accession>A0ABQ6VLT1</accession>
<evidence type="ECO:0000256" key="1">
    <source>
        <dbReference type="SAM" id="Phobius"/>
    </source>
</evidence>
<proteinExistence type="predicted"/>
<gene>
    <name evidence="2" type="ORF">GBG18_06735</name>
</gene>
<comment type="caution">
    <text evidence="2">The sequence shown here is derived from an EMBL/GenBank/DDBJ whole genome shotgun (WGS) entry which is preliminary data.</text>
</comment>
<organism evidence="2 3">
    <name type="scientific">Poseidonibacter ostreae</name>
    <dbReference type="NCBI Taxonomy" id="2654171"/>
    <lineage>
        <taxon>Bacteria</taxon>
        <taxon>Pseudomonadati</taxon>
        <taxon>Campylobacterota</taxon>
        <taxon>Epsilonproteobacteria</taxon>
        <taxon>Campylobacterales</taxon>
        <taxon>Arcobacteraceae</taxon>
        <taxon>Poseidonibacter</taxon>
    </lineage>
</organism>
<keyword evidence="1" id="KW-0472">Membrane</keyword>
<name>A0ABQ6VLT1_9BACT</name>
<keyword evidence="1" id="KW-1133">Transmembrane helix</keyword>
<evidence type="ECO:0000313" key="2">
    <source>
        <dbReference type="EMBL" id="KAB7891552.1"/>
    </source>
</evidence>
<dbReference type="RefSeq" id="WP_152189590.1">
    <property type="nucleotide sequence ID" value="NZ_WFKJ01000016.1"/>
</dbReference>
<reference evidence="2 3" key="1">
    <citation type="submission" date="2019-10" db="EMBL/GenBank/DDBJ databases">
        <title>Poseidonibacter ostreae sp. nov., isolated from the gut of the Ostrea denselamellosa.</title>
        <authorList>
            <person name="Choi A."/>
        </authorList>
    </citation>
    <scope>NUCLEOTIDE SEQUENCE [LARGE SCALE GENOMIC DNA]</scope>
    <source>
        <strain evidence="2 3">SJOD-M-5</strain>
    </source>
</reference>
<sequence length="210" mass="24211">MKIFGIILTIVSLLFGLFAFNMDVSVLTSMGRRVVNISLINQQQNYLYVSGLGILIGIVLSVFTKSSKKDESNSEINNEYEEKKTEKGFNYKLPVTEKVTFSLIKERTLEFYKENSFVAKTDNEDTLFLSNKIDNSYVEIKNMETYVKLSVYNVSEPKFIKTLYVKNENNKIDNINNNTDNLIALGEMFKNGLLTKEEFEEQKELLKKKS</sequence>
<feature type="transmembrane region" description="Helical" evidence="1">
    <location>
        <begin position="46"/>
        <end position="64"/>
    </location>
</feature>
<keyword evidence="1" id="KW-0812">Transmembrane</keyword>
<dbReference type="EMBL" id="WFKJ01000016">
    <property type="protein sequence ID" value="KAB7891552.1"/>
    <property type="molecule type" value="Genomic_DNA"/>
</dbReference>
<evidence type="ECO:0000313" key="3">
    <source>
        <dbReference type="Proteomes" id="UP000461010"/>
    </source>
</evidence>
<evidence type="ECO:0008006" key="4">
    <source>
        <dbReference type="Google" id="ProtNLM"/>
    </source>
</evidence>